<protein>
    <submittedName>
        <fullName evidence="3">Xanthine dehydrogenase accessory protein XdhC</fullName>
    </submittedName>
</protein>
<evidence type="ECO:0000313" key="3">
    <source>
        <dbReference type="EMBL" id="PTE17572.1"/>
    </source>
</evidence>
<name>A0A2T4JI83_9RHOB</name>
<dbReference type="NCBIfam" id="TIGR02964">
    <property type="entry name" value="xanthine_xdhC"/>
    <property type="match status" value="1"/>
</dbReference>
<feature type="domain" description="XdhC- CoxI" evidence="1">
    <location>
        <begin position="12"/>
        <end position="74"/>
    </location>
</feature>
<feature type="domain" description="XdhC Rossmann" evidence="2">
    <location>
        <begin position="150"/>
        <end position="290"/>
    </location>
</feature>
<gene>
    <name evidence="3" type="primary">xdhC</name>
    <name evidence="3" type="ORF">C5F46_08610</name>
</gene>
<dbReference type="Pfam" id="PF02625">
    <property type="entry name" value="XdhC_CoxI"/>
    <property type="match status" value="1"/>
</dbReference>
<keyword evidence="4" id="KW-1185">Reference proteome</keyword>
<evidence type="ECO:0000259" key="2">
    <source>
        <dbReference type="Pfam" id="PF13478"/>
    </source>
</evidence>
<dbReference type="Gene3D" id="3.40.50.720">
    <property type="entry name" value="NAD(P)-binding Rossmann-like Domain"/>
    <property type="match status" value="1"/>
</dbReference>
<reference evidence="3 4" key="1">
    <citation type="submission" date="2018-03" db="EMBL/GenBank/DDBJ databases">
        <title>Rhodobacter veldkampii.</title>
        <authorList>
            <person name="Meyer T.E."/>
            <person name="Miller S."/>
            <person name="Lodha T."/>
            <person name="Gandham S."/>
            <person name="Chintalapati S."/>
            <person name="Chintalapati V.R."/>
        </authorList>
    </citation>
    <scope>NUCLEOTIDE SEQUENCE [LARGE SCALE GENOMIC DNA]</scope>
    <source>
        <strain evidence="3 4">DSM 11550</strain>
    </source>
</reference>
<accession>A0A2T4JI83</accession>
<comment type="caution">
    <text evidence="3">The sequence shown here is derived from an EMBL/GenBank/DDBJ whole genome shotgun (WGS) entry which is preliminary data.</text>
</comment>
<dbReference type="InterPro" id="IPR014308">
    <property type="entry name" value="Xanthine_DH_XdhC"/>
</dbReference>
<dbReference type="PANTHER" id="PTHR30388:SF6">
    <property type="entry name" value="XANTHINE DEHYDROGENASE SUBUNIT A-RELATED"/>
    <property type="match status" value="1"/>
</dbReference>
<dbReference type="Proteomes" id="UP000241899">
    <property type="component" value="Unassembled WGS sequence"/>
</dbReference>
<dbReference type="PANTHER" id="PTHR30388">
    <property type="entry name" value="ALDEHYDE OXIDOREDUCTASE MOLYBDENUM COFACTOR ASSEMBLY PROTEIN"/>
    <property type="match status" value="1"/>
</dbReference>
<dbReference type="InterPro" id="IPR027051">
    <property type="entry name" value="XdhC_Rossmann_dom"/>
</dbReference>
<dbReference type="OrthoDB" id="61481at2"/>
<dbReference type="AlphaFoldDB" id="A0A2T4JI83"/>
<proteinExistence type="predicted"/>
<dbReference type="EMBL" id="PZKF01000016">
    <property type="protein sequence ID" value="PTE17572.1"/>
    <property type="molecule type" value="Genomic_DNA"/>
</dbReference>
<dbReference type="RefSeq" id="WP_107324953.1">
    <property type="nucleotide sequence ID" value="NZ_NHSP01000081.1"/>
</dbReference>
<evidence type="ECO:0000313" key="4">
    <source>
        <dbReference type="Proteomes" id="UP000241899"/>
    </source>
</evidence>
<organism evidence="3 4">
    <name type="scientific">Phaeovulum veldkampii DSM 11550</name>
    <dbReference type="NCBI Taxonomy" id="1185920"/>
    <lineage>
        <taxon>Bacteria</taxon>
        <taxon>Pseudomonadati</taxon>
        <taxon>Pseudomonadota</taxon>
        <taxon>Alphaproteobacteria</taxon>
        <taxon>Rhodobacterales</taxon>
        <taxon>Paracoccaceae</taxon>
        <taxon>Phaeovulum</taxon>
    </lineage>
</organism>
<sequence length="313" mass="32383">MSLCREMLVRAARRGPFVRVVIVDVKGSSPREPGAAMLVWPEATEGTIGGGALEWAAVQRARALPPGARTVERFSLGPGLGQCCAGRVTLVFEAMEVTCLAAIVGPVHARPITAAPGPMPGAVARAAGGALPRLVAGWLIEAVDPARAPVWVWGAGHVGRAVVSVLAPLPDFAVTWADIGADRFPDPVPAGVAVIAAPDLAAASAHAPCAAHHLIMTYSHALDLDLCHRLLCRGFASLGLIGSDQKRARFATRLRDLGHKSAQIQRIDCPVGDPTLGKHPQAIAVGVVAGLLRQAGAPPAARPARQSAEDSAR</sequence>
<dbReference type="InterPro" id="IPR003777">
    <property type="entry name" value="XdhC_CoxI"/>
</dbReference>
<dbReference type="InterPro" id="IPR052698">
    <property type="entry name" value="MoCofactor_Util/Proc"/>
</dbReference>
<dbReference type="Pfam" id="PF13478">
    <property type="entry name" value="XdhC_C"/>
    <property type="match status" value="1"/>
</dbReference>
<evidence type="ECO:0000259" key="1">
    <source>
        <dbReference type="Pfam" id="PF02625"/>
    </source>
</evidence>